<reference evidence="5 6" key="1">
    <citation type="submission" date="2024-06" db="EMBL/GenBank/DDBJ databases">
        <title>The Natural Products Discovery Center: Release of the First 8490 Sequenced Strains for Exploring Actinobacteria Biosynthetic Diversity.</title>
        <authorList>
            <person name="Kalkreuter E."/>
            <person name="Kautsar S.A."/>
            <person name="Yang D."/>
            <person name="Bader C.D."/>
            <person name="Teijaro C.N."/>
            <person name="Fluegel L."/>
            <person name="Davis C.M."/>
            <person name="Simpson J.R."/>
            <person name="Lauterbach L."/>
            <person name="Steele A.D."/>
            <person name="Gui C."/>
            <person name="Meng S."/>
            <person name="Li G."/>
            <person name="Viehrig K."/>
            <person name="Ye F."/>
            <person name="Su P."/>
            <person name="Kiefer A.F."/>
            <person name="Nichols A."/>
            <person name="Cepeda A.J."/>
            <person name="Yan W."/>
            <person name="Fan B."/>
            <person name="Jiang Y."/>
            <person name="Adhikari A."/>
            <person name="Zheng C.-J."/>
            <person name="Schuster L."/>
            <person name="Cowan T.M."/>
            <person name="Smanski M.J."/>
            <person name="Chevrette M.G."/>
            <person name="De Carvalho L.P.S."/>
            <person name="Shen B."/>
        </authorList>
    </citation>
    <scope>NUCLEOTIDE SEQUENCE [LARGE SCALE GENOMIC DNA]</scope>
    <source>
        <strain evidence="5 6">NPDC000234</strain>
    </source>
</reference>
<feature type="domain" description="vWA-MoxR associated protein middle region 0" evidence="2">
    <location>
        <begin position="118"/>
        <end position="221"/>
    </location>
</feature>
<dbReference type="InterPro" id="IPR045555">
    <property type="entry name" value="VMAP-M0"/>
</dbReference>
<dbReference type="RefSeq" id="WP_350782836.1">
    <property type="nucleotide sequence ID" value="NZ_JBEPEK010000136.1"/>
</dbReference>
<accession>A0ABV1WYB6</accession>
<gene>
    <name evidence="5" type="ORF">ABT404_20130</name>
</gene>
<feature type="region of interest" description="Disordered" evidence="1">
    <location>
        <begin position="506"/>
        <end position="526"/>
    </location>
</feature>
<dbReference type="Pfam" id="PF20028">
    <property type="entry name" value="VMAP-C"/>
    <property type="match status" value="1"/>
</dbReference>
<name>A0ABV1WYB6_9ACTN</name>
<organism evidence="5 6">
    <name type="scientific">Streptomyces hyaluromycini</name>
    <dbReference type="NCBI Taxonomy" id="1377993"/>
    <lineage>
        <taxon>Bacteria</taxon>
        <taxon>Bacillati</taxon>
        <taxon>Actinomycetota</taxon>
        <taxon>Actinomycetes</taxon>
        <taxon>Kitasatosporales</taxon>
        <taxon>Streptomycetaceae</taxon>
        <taxon>Streptomyces</taxon>
    </lineage>
</organism>
<feature type="domain" description="vWA-MoxR associated protein C-terminal" evidence="4">
    <location>
        <begin position="252"/>
        <end position="491"/>
    </location>
</feature>
<dbReference type="InterPro" id="IPR045450">
    <property type="entry name" value="VMAP_C"/>
</dbReference>
<proteinExistence type="predicted"/>
<evidence type="ECO:0000259" key="3">
    <source>
        <dbReference type="Pfam" id="PF19956"/>
    </source>
</evidence>
<dbReference type="InterPro" id="IPR045431">
    <property type="entry name" value="EAD2"/>
</dbReference>
<evidence type="ECO:0000259" key="2">
    <source>
        <dbReference type="Pfam" id="PF19916"/>
    </source>
</evidence>
<evidence type="ECO:0000313" key="5">
    <source>
        <dbReference type="EMBL" id="MER7181758.1"/>
    </source>
</evidence>
<evidence type="ECO:0000313" key="6">
    <source>
        <dbReference type="Proteomes" id="UP001474181"/>
    </source>
</evidence>
<dbReference type="Proteomes" id="UP001474181">
    <property type="component" value="Unassembled WGS sequence"/>
</dbReference>
<dbReference type="Pfam" id="PF19956">
    <property type="entry name" value="EAD2"/>
    <property type="match status" value="1"/>
</dbReference>
<keyword evidence="6" id="KW-1185">Reference proteome</keyword>
<feature type="compositionally biased region" description="Acidic residues" evidence="1">
    <location>
        <begin position="517"/>
        <end position="526"/>
    </location>
</feature>
<comment type="caution">
    <text evidence="5">The sequence shown here is derived from an EMBL/GenBank/DDBJ whole genome shotgun (WGS) entry which is preliminary data.</text>
</comment>
<dbReference type="Pfam" id="PF19916">
    <property type="entry name" value="VMAP-M0"/>
    <property type="match status" value="1"/>
</dbReference>
<sequence length="526" mass="57619">METAAGLGEIGRAPGRDLLFHLTEALCRLSCLEDQASRVDFARMLSDELHVRVDLRGRRQREDVIALARAAVKAPEGDRVLIDVVAVFEGSEAAADLERLLVTLGWASLAPPLPGPLTQRDMESALTLLDAVEGKLSGTRLRDRLATELHNDLPFGLSPRQLFLFVAELNAQPDGIPPAVLLMDQAAELMRVPAWRHALSAWADGWADRGGLLDALAQRRARRPDTTSDPTIPRCLVVAVEPARDGSGDIVVRPWLNTVPGHWQPQQADPETTSLDDLGQAVERALRQALRFSAGSGELLHDGGEPTPPYVEFVLPYDLLNHDVAGLAVRSGDGNPLRLGLKYGVHLRSLERMRTDDVLVRAQWRERWRMLQQQGITVHGWRTSDPVGLDAWQAALAAERSCTAAVLDAPDGDAATGALKAAIAEGIGLAVWDRRGEFPEERREVVAAVFAAVQQPARLPAVIHELRRKAELNVAGPQLVSRYIAFFWDDPNRLVDVQTADYGLEQDHGIGYPDNMETVDSEETAV</sequence>
<evidence type="ECO:0000256" key="1">
    <source>
        <dbReference type="SAM" id="MobiDB-lite"/>
    </source>
</evidence>
<evidence type="ECO:0000259" key="4">
    <source>
        <dbReference type="Pfam" id="PF20028"/>
    </source>
</evidence>
<feature type="domain" description="Effector-associated" evidence="3">
    <location>
        <begin position="24"/>
        <end position="101"/>
    </location>
</feature>
<dbReference type="EMBL" id="JBEPEK010000136">
    <property type="protein sequence ID" value="MER7181758.1"/>
    <property type="molecule type" value="Genomic_DNA"/>
</dbReference>
<protein>
    <submittedName>
        <fullName evidence="5">Uncharacterized protein</fullName>
    </submittedName>
</protein>